<proteinExistence type="predicted"/>
<dbReference type="AlphaFoldDB" id="A0A1G2PKQ8"/>
<evidence type="ECO:0000313" key="3">
    <source>
        <dbReference type="EMBL" id="OHA48349.1"/>
    </source>
</evidence>
<dbReference type="InterPro" id="IPR050194">
    <property type="entry name" value="Glycosyltransferase_grp1"/>
</dbReference>
<dbReference type="InterPro" id="IPR028098">
    <property type="entry name" value="Glyco_trans_4-like_N"/>
</dbReference>
<feature type="domain" description="Glycosyltransferase subfamily 4-like N-terminal" evidence="2">
    <location>
        <begin position="14"/>
        <end position="188"/>
    </location>
</feature>
<organism evidence="3 4">
    <name type="scientific">Terrybacteria sp. (strain RIFCSPHIGHO2_01_FULL_58_15)</name>
    <dbReference type="NCBI Taxonomy" id="1802363"/>
    <lineage>
        <taxon>Bacteria</taxon>
        <taxon>Candidatus Terryibacteriota</taxon>
    </lineage>
</organism>
<evidence type="ECO:0000259" key="2">
    <source>
        <dbReference type="Pfam" id="PF13439"/>
    </source>
</evidence>
<dbReference type="STRING" id="1802363.A2682_02840"/>
<dbReference type="InterPro" id="IPR001296">
    <property type="entry name" value="Glyco_trans_1"/>
</dbReference>
<dbReference type="Gene3D" id="3.40.50.2000">
    <property type="entry name" value="Glycogen Phosphorylase B"/>
    <property type="match status" value="2"/>
</dbReference>
<dbReference type="PANTHER" id="PTHR45947:SF3">
    <property type="entry name" value="SULFOQUINOVOSYL TRANSFERASE SQD2"/>
    <property type="match status" value="1"/>
</dbReference>
<evidence type="ECO:0000313" key="4">
    <source>
        <dbReference type="Proteomes" id="UP000178690"/>
    </source>
</evidence>
<reference evidence="3 4" key="1">
    <citation type="journal article" date="2016" name="Nat. Commun.">
        <title>Thousands of microbial genomes shed light on interconnected biogeochemical processes in an aquifer system.</title>
        <authorList>
            <person name="Anantharaman K."/>
            <person name="Brown C.T."/>
            <person name="Hug L.A."/>
            <person name="Sharon I."/>
            <person name="Castelle C.J."/>
            <person name="Probst A.J."/>
            <person name="Thomas B.C."/>
            <person name="Singh A."/>
            <person name="Wilkins M.J."/>
            <person name="Karaoz U."/>
            <person name="Brodie E.L."/>
            <person name="Williams K.H."/>
            <person name="Hubbard S.S."/>
            <person name="Banfield J.F."/>
        </authorList>
    </citation>
    <scope>NUCLEOTIDE SEQUENCE [LARGE SCALE GENOMIC DNA]</scope>
    <source>
        <strain evidence="4">RIFCSPHIGHO2_01_FULL_58_15</strain>
    </source>
</reference>
<dbReference type="Pfam" id="PF13439">
    <property type="entry name" value="Glyco_transf_4"/>
    <property type="match status" value="1"/>
</dbReference>
<comment type="caution">
    <text evidence="3">The sequence shown here is derived from an EMBL/GenBank/DDBJ whole genome shotgun (WGS) entry which is preliminary data.</text>
</comment>
<dbReference type="Pfam" id="PF00534">
    <property type="entry name" value="Glycos_transf_1"/>
    <property type="match status" value="1"/>
</dbReference>
<evidence type="ECO:0008006" key="5">
    <source>
        <dbReference type="Google" id="ProtNLM"/>
    </source>
</evidence>
<protein>
    <recommendedName>
        <fullName evidence="5">Glycosyltransferase family 4 protein</fullName>
    </recommendedName>
</protein>
<dbReference type="GO" id="GO:0016757">
    <property type="term" value="F:glycosyltransferase activity"/>
    <property type="evidence" value="ECO:0007669"/>
    <property type="project" value="InterPro"/>
</dbReference>
<name>A0A1G2PKQ8_TERXR</name>
<dbReference type="EMBL" id="MHST01000021">
    <property type="protein sequence ID" value="OHA48349.1"/>
    <property type="molecule type" value="Genomic_DNA"/>
</dbReference>
<feature type="domain" description="Glycosyl transferase family 1" evidence="1">
    <location>
        <begin position="203"/>
        <end position="334"/>
    </location>
</feature>
<dbReference type="SUPFAM" id="SSF53756">
    <property type="entry name" value="UDP-Glycosyltransferase/glycogen phosphorylase"/>
    <property type="match status" value="1"/>
</dbReference>
<dbReference type="Proteomes" id="UP000178690">
    <property type="component" value="Unassembled WGS sequence"/>
</dbReference>
<gene>
    <name evidence="3" type="ORF">A2682_02840</name>
</gene>
<accession>A0A1G2PKQ8</accession>
<dbReference type="PANTHER" id="PTHR45947">
    <property type="entry name" value="SULFOQUINOVOSYL TRANSFERASE SQD2"/>
    <property type="match status" value="1"/>
</dbReference>
<evidence type="ECO:0000259" key="1">
    <source>
        <dbReference type="Pfam" id="PF00534"/>
    </source>
</evidence>
<sequence length="384" mass="44171">MRIALLHDYLLRFGGAERVLQELVAIYPDAPIYTLFSDRSVTARHFPTAEIRTSILDRIPLLRSLHRFSLPALPFAVEALDFRDYDAIISSSSAFVKGVVTRSHTVHLAYCHTPPRFLWEDRETYRRAHFPSLSAYAVAPLLHFLRLWDQQAAQRPDILIANSRYTAERLLRWYRRDARVVPPPVDLSVRPLSEAVRRRFALPDEYFLSVGRLARWKQPELTLETFHRLGLPLFVVGDGPLAPSLRRSARRNVRLLGSQPDEIVRELMEGARGFVHPQREDFGITLVEAIAQGTPVVAFRSGGAEETVSEKVAGEFFDDLDPIAFADAVRRLRERWGRGDFIKERIRMTVERYAPEHFREAITQLVREAITHSRRTAERSKATR</sequence>